<feature type="domain" description="DUF676" evidence="1">
    <location>
        <begin position="8"/>
        <end position="64"/>
    </location>
</feature>
<dbReference type="Gene3D" id="3.40.50.1820">
    <property type="entry name" value="alpha/beta hydrolase"/>
    <property type="match status" value="1"/>
</dbReference>
<dbReference type="EMBL" id="CM004480">
    <property type="protein sequence ID" value="OCT69071.1"/>
    <property type="molecule type" value="Genomic_DNA"/>
</dbReference>
<dbReference type="PANTHER" id="PTHR12482">
    <property type="entry name" value="LIPASE ROG1-RELATED-RELATED"/>
    <property type="match status" value="1"/>
</dbReference>
<dbReference type="PANTHER" id="PTHR12482:SF68">
    <property type="entry name" value="PROTEIN FAM135A-LIKE"/>
    <property type="match status" value="1"/>
</dbReference>
<reference evidence="3" key="1">
    <citation type="journal article" date="2016" name="Nature">
        <title>Genome evolution in the allotetraploid frog Xenopus laevis.</title>
        <authorList>
            <person name="Session A.M."/>
            <person name="Uno Y."/>
            <person name="Kwon T."/>
            <person name="Chapman J.A."/>
            <person name="Toyoda A."/>
            <person name="Takahashi S."/>
            <person name="Fukui A."/>
            <person name="Hikosaka A."/>
            <person name="Suzuki A."/>
            <person name="Kondo M."/>
            <person name="van Heeringen S.J."/>
            <person name="Quigley I."/>
            <person name="Heinz S."/>
            <person name="Ogino H."/>
            <person name="Ochi H."/>
            <person name="Hellsten U."/>
            <person name="Lyons J.B."/>
            <person name="Simakov O."/>
            <person name="Putnam N."/>
            <person name="Stites J."/>
            <person name="Kuroki Y."/>
            <person name="Tanaka T."/>
            <person name="Michiue T."/>
            <person name="Watanabe M."/>
            <person name="Bogdanovic O."/>
            <person name="Lister R."/>
            <person name="Georgiou G."/>
            <person name="Paranjpe S.S."/>
            <person name="van Kruijsbergen I."/>
            <person name="Shu S."/>
            <person name="Carlson J."/>
            <person name="Kinoshita T."/>
            <person name="Ohta Y."/>
            <person name="Mawaribuchi S."/>
            <person name="Jenkins J."/>
            <person name="Grimwood J."/>
            <person name="Schmutz J."/>
            <person name="Mitros T."/>
            <person name="Mozaffari S.V."/>
            <person name="Suzuki Y."/>
            <person name="Haramoto Y."/>
            <person name="Yamamoto T.S."/>
            <person name="Takagi C."/>
            <person name="Heald R."/>
            <person name="Miller K."/>
            <person name="Haudenschild C."/>
            <person name="Kitzman J."/>
            <person name="Nakayama T."/>
            <person name="Izutsu Y."/>
            <person name="Robert J."/>
            <person name="Fortriede J."/>
            <person name="Burns K."/>
            <person name="Lotay V."/>
            <person name="Karimi K."/>
            <person name="Yasuoka Y."/>
            <person name="Dichmann D.S."/>
            <person name="Flajnik M.F."/>
            <person name="Houston D.W."/>
            <person name="Shendure J."/>
            <person name="DuPasquier L."/>
            <person name="Vize P.D."/>
            <person name="Zorn A.M."/>
            <person name="Ito M."/>
            <person name="Marcotte E.M."/>
            <person name="Wallingford J.B."/>
            <person name="Ito Y."/>
            <person name="Asashima M."/>
            <person name="Ueno N."/>
            <person name="Matsuda Y."/>
            <person name="Veenstra G.J."/>
            <person name="Fujiyama A."/>
            <person name="Harland R.M."/>
            <person name="Taira M."/>
            <person name="Rokhsar D.S."/>
        </authorList>
    </citation>
    <scope>NUCLEOTIDE SEQUENCE [LARGE SCALE GENOMIC DNA]</scope>
    <source>
        <strain evidence="3">J</strain>
    </source>
</reference>
<dbReference type="InterPro" id="IPR029058">
    <property type="entry name" value="AB_hydrolase_fold"/>
</dbReference>
<proteinExistence type="predicted"/>
<evidence type="ECO:0000259" key="1">
    <source>
        <dbReference type="Pfam" id="PF05057"/>
    </source>
</evidence>
<name>A0A974C9I8_XENLA</name>
<sequence>MLLSSPRSFIGFSLGALVIRAALWRPEFEAFLGNLHTFLSFGGPHMGLMCHSRNLFRTGRDLLSTLFYY</sequence>
<dbReference type="AlphaFoldDB" id="A0A974C9I8"/>
<dbReference type="SUPFAM" id="SSF53474">
    <property type="entry name" value="alpha/beta-Hydrolases"/>
    <property type="match status" value="1"/>
</dbReference>
<dbReference type="Proteomes" id="UP000694892">
    <property type="component" value="Chromosome 8L"/>
</dbReference>
<dbReference type="InterPro" id="IPR044294">
    <property type="entry name" value="Lipase-like"/>
</dbReference>
<dbReference type="Pfam" id="PF05057">
    <property type="entry name" value="DUF676"/>
    <property type="match status" value="1"/>
</dbReference>
<evidence type="ECO:0000313" key="2">
    <source>
        <dbReference type="EMBL" id="OCT69071.1"/>
    </source>
</evidence>
<protein>
    <recommendedName>
        <fullName evidence="1">DUF676 domain-containing protein</fullName>
    </recommendedName>
</protein>
<evidence type="ECO:0000313" key="3">
    <source>
        <dbReference type="Proteomes" id="UP000694892"/>
    </source>
</evidence>
<dbReference type="InterPro" id="IPR007751">
    <property type="entry name" value="DUF676_lipase-like"/>
</dbReference>
<gene>
    <name evidence="2" type="ORF">XELAEV_18040379mg</name>
</gene>
<accession>A0A974C9I8</accession>
<organism evidence="2 3">
    <name type="scientific">Xenopus laevis</name>
    <name type="common">African clawed frog</name>
    <dbReference type="NCBI Taxonomy" id="8355"/>
    <lineage>
        <taxon>Eukaryota</taxon>
        <taxon>Metazoa</taxon>
        <taxon>Chordata</taxon>
        <taxon>Craniata</taxon>
        <taxon>Vertebrata</taxon>
        <taxon>Euteleostomi</taxon>
        <taxon>Amphibia</taxon>
        <taxon>Batrachia</taxon>
        <taxon>Anura</taxon>
        <taxon>Pipoidea</taxon>
        <taxon>Pipidae</taxon>
        <taxon>Xenopodinae</taxon>
        <taxon>Xenopus</taxon>
        <taxon>Xenopus</taxon>
    </lineage>
</organism>